<evidence type="ECO:0000259" key="4">
    <source>
        <dbReference type="Pfam" id="PF00437"/>
    </source>
</evidence>
<dbReference type="EMBL" id="FNZK01000003">
    <property type="protein sequence ID" value="SEJ08630.1"/>
    <property type="molecule type" value="Genomic_DNA"/>
</dbReference>
<evidence type="ECO:0000256" key="2">
    <source>
        <dbReference type="ARBA" id="ARBA00022741"/>
    </source>
</evidence>
<comment type="similarity">
    <text evidence="1">Belongs to the GSP E family.</text>
</comment>
<dbReference type="PANTHER" id="PTHR30258">
    <property type="entry name" value="TYPE II SECRETION SYSTEM PROTEIN GSPE-RELATED"/>
    <property type="match status" value="1"/>
</dbReference>
<dbReference type="FunFam" id="3.40.50.300:FF:000398">
    <property type="entry name" value="Type IV pilus assembly ATPase PilB"/>
    <property type="match status" value="1"/>
</dbReference>
<keyword evidence="6" id="KW-1185">Reference proteome</keyword>
<dbReference type="STRING" id="84035.SAMN05660742_103110"/>
<dbReference type="InterPro" id="IPR027417">
    <property type="entry name" value="P-loop_NTPase"/>
</dbReference>
<dbReference type="Pfam" id="PF00437">
    <property type="entry name" value="T2SSE"/>
    <property type="match status" value="1"/>
</dbReference>
<gene>
    <name evidence="5" type="ORF">SAMN05660742_103110</name>
</gene>
<dbReference type="CDD" id="cd01129">
    <property type="entry name" value="PulE-GspE-like"/>
    <property type="match status" value="1"/>
</dbReference>
<evidence type="ECO:0000313" key="6">
    <source>
        <dbReference type="Proteomes" id="UP000199662"/>
    </source>
</evidence>
<proteinExistence type="inferred from homology"/>
<evidence type="ECO:0000313" key="5">
    <source>
        <dbReference type="EMBL" id="SEJ08630.1"/>
    </source>
</evidence>
<dbReference type="FunFam" id="3.30.450.90:FF:000001">
    <property type="entry name" value="Type II secretion system ATPase GspE"/>
    <property type="match status" value="1"/>
</dbReference>
<dbReference type="Gene3D" id="3.30.450.90">
    <property type="match status" value="1"/>
</dbReference>
<evidence type="ECO:0000256" key="1">
    <source>
        <dbReference type="ARBA" id="ARBA00006611"/>
    </source>
</evidence>
<organism evidence="5 6">
    <name type="scientific">Propionispira arboris</name>
    <dbReference type="NCBI Taxonomy" id="84035"/>
    <lineage>
        <taxon>Bacteria</taxon>
        <taxon>Bacillati</taxon>
        <taxon>Bacillota</taxon>
        <taxon>Negativicutes</taxon>
        <taxon>Selenomonadales</taxon>
        <taxon>Selenomonadaceae</taxon>
        <taxon>Propionispira</taxon>
    </lineage>
</organism>
<dbReference type="GO" id="GO:0005524">
    <property type="term" value="F:ATP binding"/>
    <property type="evidence" value="ECO:0007669"/>
    <property type="project" value="UniProtKB-KW"/>
</dbReference>
<protein>
    <submittedName>
        <fullName evidence="5">Type IV pilus assembly protein PilB</fullName>
    </submittedName>
</protein>
<dbReference type="SUPFAM" id="SSF52540">
    <property type="entry name" value="P-loop containing nucleoside triphosphate hydrolases"/>
    <property type="match status" value="1"/>
</dbReference>
<keyword evidence="3" id="KW-0067">ATP-binding</keyword>
<dbReference type="RefSeq" id="WP_091829431.1">
    <property type="nucleotide sequence ID" value="NZ_FNZK01000003.1"/>
</dbReference>
<sequence>MPIMLEDHYTMEMLIHKMLHSIEVETSPYKPPQPKAPNDAPVIMLVDKIIQQAIDVNASDIHIEPTAEIVRIRFRIDGQLCETHELPISVHAFFVSRLKIMSSLDTTETRMPQDGRIHYEYAQKKIDLRISTMPVMYGEKVVIRILDKSASLLQTSELGFSPANFKLFTDICHRSYGMILNTGPVNSGKTTTLYAALNAINTPSKNIITIEDPVEYCLDGISQIQVNPKKGLSFSVGLRSILRQDPNIIMVGEIRDNETAEIAVRAALTGHLVFSTLHTNNAIGAIVRLFDMGIEPFLIASSILGVLAQRLVRKICPDCKEAYIVKENSPERKYLENFYQPGIVLYRGRGCGSCGGTGYKGRMAIQEVLVMNDTVRASFQNGISISLIKHSVSQANMVPIYQDGIQKALAGNTSLAEVVRVTYGNL</sequence>
<accession>A0A1H6W734</accession>
<feature type="domain" description="Bacterial type II secretion system protein E" evidence="4">
    <location>
        <begin position="38"/>
        <end position="420"/>
    </location>
</feature>
<name>A0A1H6W734_9FIRM</name>
<dbReference type="AlphaFoldDB" id="A0A1H6W734"/>
<keyword evidence="2" id="KW-0547">Nucleotide-binding</keyword>
<reference evidence="6" key="1">
    <citation type="submission" date="2016-10" db="EMBL/GenBank/DDBJ databases">
        <authorList>
            <person name="Varghese N."/>
            <person name="Submissions S."/>
        </authorList>
    </citation>
    <scope>NUCLEOTIDE SEQUENCE [LARGE SCALE GENOMIC DNA]</scope>
    <source>
        <strain evidence="6">DSM 2179</strain>
    </source>
</reference>
<dbReference type="InterPro" id="IPR001482">
    <property type="entry name" value="T2SS/T4SS_dom"/>
</dbReference>
<dbReference type="GO" id="GO:0005886">
    <property type="term" value="C:plasma membrane"/>
    <property type="evidence" value="ECO:0007669"/>
    <property type="project" value="TreeGrafter"/>
</dbReference>
<dbReference type="Proteomes" id="UP000199662">
    <property type="component" value="Unassembled WGS sequence"/>
</dbReference>
<dbReference type="GO" id="GO:0016887">
    <property type="term" value="F:ATP hydrolysis activity"/>
    <property type="evidence" value="ECO:0007669"/>
    <property type="project" value="TreeGrafter"/>
</dbReference>
<dbReference type="Gene3D" id="3.40.50.300">
    <property type="entry name" value="P-loop containing nucleotide triphosphate hydrolases"/>
    <property type="match status" value="1"/>
</dbReference>
<dbReference type="PANTHER" id="PTHR30258:SF1">
    <property type="entry name" value="PROTEIN TRANSPORT PROTEIN HOFB HOMOLOG"/>
    <property type="match status" value="1"/>
</dbReference>
<evidence type="ECO:0000256" key="3">
    <source>
        <dbReference type="ARBA" id="ARBA00022840"/>
    </source>
</evidence>